<proteinExistence type="predicted"/>
<keyword evidence="1" id="KW-0472">Membrane</keyword>
<accession>A0A1T4L0S8</accession>
<keyword evidence="3" id="KW-1185">Reference proteome</keyword>
<reference evidence="2 3" key="1">
    <citation type="submission" date="2017-02" db="EMBL/GenBank/DDBJ databases">
        <authorList>
            <person name="Peterson S.W."/>
        </authorList>
    </citation>
    <scope>NUCLEOTIDE SEQUENCE [LARGE SCALE GENOMIC DNA]</scope>
    <source>
        <strain evidence="2 3">DSM 22335</strain>
    </source>
</reference>
<organism evidence="2 3">
    <name type="scientific">Sediminibacterium ginsengisoli</name>
    <dbReference type="NCBI Taxonomy" id="413434"/>
    <lineage>
        <taxon>Bacteria</taxon>
        <taxon>Pseudomonadati</taxon>
        <taxon>Bacteroidota</taxon>
        <taxon>Chitinophagia</taxon>
        <taxon>Chitinophagales</taxon>
        <taxon>Chitinophagaceae</taxon>
        <taxon>Sediminibacterium</taxon>
    </lineage>
</organism>
<dbReference type="Proteomes" id="UP000190888">
    <property type="component" value="Unassembled WGS sequence"/>
</dbReference>
<evidence type="ECO:0000256" key="1">
    <source>
        <dbReference type="SAM" id="Phobius"/>
    </source>
</evidence>
<sequence length="134" mass="15371">MEQRTTISNVSDIRHIAGEIGMFHIRRRMISVQLNQFTEEENRLIERKIVKQYAMQHALLSASTGLGVTVLYVLLIVSGIITLSDHPRAWFIGGYIVFFAGAVVLQRVFRCWYSRKVLRRLANELPAVPPLAYQ</sequence>
<dbReference type="STRING" id="413434.SAMN04488132_102232"/>
<gene>
    <name evidence="2" type="ORF">SAMN04488132_102232</name>
</gene>
<evidence type="ECO:0000313" key="2">
    <source>
        <dbReference type="EMBL" id="SJZ48211.1"/>
    </source>
</evidence>
<name>A0A1T4L0S8_9BACT</name>
<dbReference type="RefSeq" id="WP_078830194.1">
    <property type="nucleotide sequence ID" value="NZ_FUWH01000002.1"/>
</dbReference>
<keyword evidence="1" id="KW-0812">Transmembrane</keyword>
<dbReference type="EMBL" id="FUWH01000002">
    <property type="protein sequence ID" value="SJZ48211.1"/>
    <property type="molecule type" value="Genomic_DNA"/>
</dbReference>
<keyword evidence="1" id="KW-1133">Transmembrane helix</keyword>
<dbReference type="OrthoDB" id="680151at2"/>
<feature type="transmembrane region" description="Helical" evidence="1">
    <location>
        <begin position="58"/>
        <end position="83"/>
    </location>
</feature>
<dbReference type="AlphaFoldDB" id="A0A1T4L0S8"/>
<evidence type="ECO:0000313" key="3">
    <source>
        <dbReference type="Proteomes" id="UP000190888"/>
    </source>
</evidence>
<protein>
    <submittedName>
        <fullName evidence="2">Uncharacterized protein</fullName>
    </submittedName>
</protein>
<feature type="transmembrane region" description="Helical" evidence="1">
    <location>
        <begin position="89"/>
        <end position="109"/>
    </location>
</feature>